<dbReference type="HOGENOM" id="CLU_100275_3_0_0"/>
<dbReference type="PANTHER" id="PTHR39624">
    <property type="entry name" value="PROTEIN INVOLVED IN RIMO-MEDIATED BETA-METHYLTHIOLATION OF RIBOSOMAL PROTEIN S12 YCAO"/>
    <property type="match status" value="1"/>
</dbReference>
<keyword evidence="3" id="KW-1185">Reference proteome</keyword>
<dbReference type="KEGG" id="emi:Emin_0335"/>
<dbReference type="SUPFAM" id="SSF82784">
    <property type="entry name" value="OsmC-like"/>
    <property type="match status" value="1"/>
</dbReference>
<dbReference type="STRING" id="445932.Emin_0335"/>
<sequence>MVKTKYTGNMKIAVEVGGFTVNTDLPAAHKGDNTAPNPFDLFLASFAACTAVFALFYLDKHGLSKEGVNVDIEPAYTKEGMVDNFKVFVTIPETFPKEHETGLKTNVESCKVGKHIKPAHEVIIVRK</sequence>
<proteinExistence type="predicted"/>
<name>B2KB72_ELUMP</name>
<gene>
    <name evidence="2" type="ordered locus">Emin_0335</name>
</gene>
<dbReference type="InterPro" id="IPR036102">
    <property type="entry name" value="OsmC/Ohrsf"/>
</dbReference>
<keyword evidence="1" id="KW-0812">Transmembrane</keyword>
<dbReference type="OrthoDB" id="290036at2"/>
<evidence type="ECO:0000313" key="3">
    <source>
        <dbReference type="Proteomes" id="UP000001029"/>
    </source>
</evidence>
<dbReference type="RefSeq" id="WP_012414509.1">
    <property type="nucleotide sequence ID" value="NC_010644.1"/>
</dbReference>
<reference evidence="2 3" key="1">
    <citation type="journal article" date="2009" name="Appl. Environ. Microbiol.">
        <title>Genomic analysis of 'Elusimicrobium minutum,' the first cultivated representative of the phylum 'Elusimicrobia' (formerly termite group 1).</title>
        <authorList>
            <person name="Herlemann D.P.R."/>
            <person name="Geissinger O."/>
            <person name="Ikeda-Ohtsubo W."/>
            <person name="Kunin V."/>
            <person name="Sun H."/>
            <person name="Lapidus A."/>
            <person name="Hugenholtz P."/>
            <person name="Brune A."/>
        </authorList>
    </citation>
    <scope>NUCLEOTIDE SEQUENCE [LARGE SCALE GENOMIC DNA]</scope>
    <source>
        <strain evidence="2 3">Pei191</strain>
    </source>
</reference>
<feature type="transmembrane region" description="Helical" evidence="1">
    <location>
        <begin position="41"/>
        <end position="58"/>
    </location>
</feature>
<keyword evidence="1" id="KW-1133">Transmembrane helix</keyword>
<evidence type="ECO:0000256" key="1">
    <source>
        <dbReference type="SAM" id="Phobius"/>
    </source>
</evidence>
<dbReference type="AlphaFoldDB" id="B2KB72"/>
<dbReference type="EMBL" id="CP001055">
    <property type="protein sequence ID" value="ACC97894.1"/>
    <property type="molecule type" value="Genomic_DNA"/>
</dbReference>
<dbReference type="Proteomes" id="UP000001029">
    <property type="component" value="Chromosome"/>
</dbReference>
<accession>B2KB72</accession>
<organism evidence="2 3">
    <name type="scientific">Elusimicrobium minutum (strain Pei191)</name>
    <dbReference type="NCBI Taxonomy" id="445932"/>
    <lineage>
        <taxon>Bacteria</taxon>
        <taxon>Pseudomonadati</taxon>
        <taxon>Elusimicrobiota</taxon>
        <taxon>Elusimicrobia</taxon>
        <taxon>Elusimicrobiales</taxon>
        <taxon>Elusimicrobiaceae</taxon>
        <taxon>Elusimicrobium</taxon>
    </lineage>
</organism>
<dbReference type="Pfam" id="PF02566">
    <property type="entry name" value="OsmC"/>
    <property type="match status" value="1"/>
</dbReference>
<dbReference type="Gene3D" id="3.30.300.20">
    <property type="match status" value="1"/>
</dbReference>
<dbReference type="PANTHER" id="PTHR39624:SF2">
    <property type="entry name" value="OSMC-LIKE PROTEIN"/>
    <property type="match status" value="1"/>
</dbReference>
<evidence type="ECO:0000313" key="2">
    <source>
        <dbReference type="EMBL" id="ACC97894.1"/>
    </source>
</evidence>
<keyword evidence="1" id="KW-0472">Membrane</keyword>
<dbReference type="InterPro" id="IPR015946">
    <property type="entry name" value="KH_dom-like_a/b"/>
</dbReference>
<protein>
    <submittedName>
        <fullName evidence="2">OsmC family protein</fullName>
    </submittedName>
</protein>
<dbReference type="InterPro" id="IPR003718">
    <property type="entry name" value="OsmC/Ohr_fam"/>
</dbReference>